<feature type="transmembrane region" description="Helical" evidence="2">
    <location>
        <begin position="286"/>
        <end position="303"/>
    </location>
</feature>
<feature type="compositionally biased region" description="Basic and acidic residues" evidence="1">
    <location>
        <begin position="1"/>
        <end position="19"/>
    </location>
</feature>
<name>A0ABD5XY51_9EURY</name>
<feature type="region of interest" description="Disordered" evidence="1">
    <location>
        <begin position="369"/>
        <end position="398"/>
    </location>
</feature>
<dbReference type="EMBL" id="JBHTAS010000001">
    <property type="protein sequence ID" value="MFC7140048.1"/>
    <property type="molecule type" value="Genomic_DNA"/>
</dbReference>
<feature type="region of interest" description="Disordered" evidence="1">
    <location>
        <begin position="1"/>
        <end position="95"/>
    </location>
</feature>
<keyword evidence="4" id="KW-1185">Reference proteome</keyword>
<feature type="transmembrane region" description="Helical" evidence="2">
    <location>
        <begin position="309"/>
        <end position="329"/>
    </location>
</feature>
<feature type="compositionally biased region" description="Low complexity" evidence="1">
    <location>
        <begin position="25"/>
        <end position="46"/>
    </location>
</feature>
<keyword evidence="2" id="KW-1133">Transmembrane helix</keyword>
<dbReference type="Proteomes" id="UP001596432">
    <property type="component" value="Unassembled WGS sequence"/>
</dbReference>
<dbReference type="GeneID" id="78820322"/>
<dbReference type="RefSeq" id="WP_274325615.1">
    <property type="nucleotide sequence ID" value="NZ_CP118158.1"/>
</dbReference>
<protein>
    <submittedName>
        <fullName evidence="3">Uncharacterized protein</fullName>
    </submittedName>
</protein>
<reference evidence="3 4" key="1">
    <citation type="journal article" date="2019" name="Int. J. Syst. Evol. Microbiol.">
        <title>The Global Catalogue of Microorganisms (GCM) 10K type strain sequencing project: providing services to taxonomists for standard genome sequencing and annotation.</title>
        <authorList>
            <consortium name="The Broad Institute Genomics Platform"/>
            <consortium name="The Broad Institute Genome Sequencing Center for Infectious Disease"/>
            <person name="Wu L."/>
            <person name="Ma J."/>
        </authorList>
    </citation>
    <scope>NUCLEOTIDE SEQUENCE [LARGE SCALE GENOMIC DNA]</scope>
    <source>
        <strain evidence="3 4">XZYJT29</strain>
    </source>
</reference>
<organism evidence="3 4">
    <name type="scientific">Halosimplex aquaticum</name>
    <dbReference type="NCBI Taxonomy" id="3026162"/>
    <lineage>
        <taxon>Archaea</taxon>
        <taxon>Methanobacteriati</taxon>
        <taxon>Methanobacteriota</taxon>
        <taxon>Stenosarchaea group</taxon>
        <taxon>Halobacteria</taxon>
        <taxon>Halobacteriales</taxon>
        <taxon>Haloarculaceae</taxon>
        <taxon>Halosimplex</taxon>
    </lineage>
</organism>
<dbReference type="AlphaFoldDB" id="A0ABD5XY51"/>
<feature type="transmembrane region" description="Helical" evidence="2">
    <location>
        <begin position="199"/>
        <end position="217"/>
    </location>
</feature>
<gene>
    <name evidence="3" type="ORF">ACFQMA_09405</name>
</gene>
<sequence length="398" mass="39538">MGERRTTEDHRDDAAESRGEGGAGYSANGGSYVGTSADGATSASSADGRRRTASDASRVSGTRDRVGNANDGGSAAGDGGTTASDESSLASDGGANAVAEAVESAIERLTTAEAWTPASGADGEARPVRRALRPDESLQLVAPGELLGNDGGPATAGLTDDRLVVATDDGLVSVGFDRICAVRSSVDTAFGVRGRDARVLGGLGYALSVVAFLGVLGAASNPLTPALALATVGGALAFGHVRREGLALNGTTPTDRLRRHGPVDSLADALSGIERRVSGSASDDPLALWAAGALGVAPFAALVGLEAGLLAPLFAVATAGSFALVVHAVRRSDEFDGLEVVRTRRRTVVATVDDGSAVAVRTRPGSPLGRELAARVGGSDAPSAGSGVDARSAGSGGD</sequence>
<proteinExistence type="predicted"/>
<keyword evidence="2" id="KW-0472">Membrane</keyword>
<evidence type="ECO:0000256" key="2">
    <source>
        <dbReference type="SAM" id="Phobius"/>
    </source>
</evidence>
<accession>A0ABD5XY51</accession>
<comment type="caution">
    <text evidence="3">The sequence shown here is derived from an EMBL/GenBank/DDBJ whole genome shotgun (WGS) entry which is preliminary data.</text>
</comment>
<evidence type="ECO:0000313" key="4">
    <source>
        <dbReference type="Proteomes" id="UP001596432"/>
    </source>
</evidence>
<keyword evidence="2" id="KW-0812">Transmembrane</keyword>
<evidence type="ECO:0000256" key="1">
    <source>
        <dbReference type="SAM" id="MobiDB-lite"/>
    </source>
</evidence>
<evidence type="ECO:0000313" key="3">
    <source>
        <dbReference type="EMBL" id="MFC7140048.1"/>
    </source>
</evidence>